<protein>
    <recommendedName>
        <fullName evidence="6">Tc1-like transposase DDE domain-containing protein</fullName>
    </recommendedName>
</protein>
<dbReference type="OrthoDB" id="5837857at2759"/>
<comment type="subcellular location">
    <subcellularLocation>
        <location evidence="1">Nucleus</location>
    </subcellularLocation>
</comment>
<dbReference type="SUPFAM" id="SSF46689">
    <property type="entry name" value="Homeodomain-like"/>
    <property type="match status" value="1"/>
</dbReference>
<dbReference type="Gene3D" id="1.10.10.10">
    <property type="entry name" value="Winged helix-like DNA-binding domain superfamily/Winged helix DNA-binding domain"/>
    <property type="match status" value="1"/>
</dbReference>
<keyword evidence="5" id="KW-1185">Reference proteome</keyword>
<dbReference type="InParanoid" id="G0MCY3"/>
<name>G0MCY3_CAEBE</name>
<gene>
    <name evidence="4" type="ORF">CAEBREN_03079</name>
</gene>
<evidence type="ECO:0008006" key="6">
    <source>
        <dbReference type="Google" id="ProtNLM"/>
    </source>
</evidence>
<evidence type="ECO:0000313" key="5">
    <source>
        <dbReference type="Proteomes" id="UP000008068"/>
    </source>
</evidence>
<dbReference type="GO" id="GO:0003676">
    <property type="term" value="F:nucleic acid binding"/>
    <property type="evidence" value="ECO:0007669"/>
    <property type="project" value="InterPro"/>
</dbReference>
<evidence type="ECO:0000259" key="2">
    <source>
        <dbReference type="Pfam" id="PF13358"/>
    </source>
</evidence>
<dbReference type="GO" id="GO:0005634">
    <property type="term" value="C:nucleus"/>
    <property type="evidence" value="ECO:0007669"/>
    <property type="project" value="UniProtKB-SubCell"/>
</dbReference>
<dbReference type="InterPro" id="IPR009057">
    <property type="entry name" value="Homeodomain-like_sf"/>
</dbReference>
<dbReference type="AlphaFoldDB" id="G0MCY3"/>
<dbReference type="InterPro" id="IPR036388">
    <property type="entry name" value="WH-like_DNA-bd_sf"/>
</dbReference>
<dbReference type="InterPro" id="IPR038717">
    <property type="entry name" value="Tc1-like_DDE_dom"/>
</dbReference>
<evidence type="ECO:0000256" key="1">
    <source>
        <dbReference type="ARBA" id="ARBA00004123"/>
    </source>
</evidence>
<reference evidence="5" key="1">
    <citation type="submission" date="2011-07" db="EMBL/GenBank/DDBJ databases">
        <authorList>
            <consortium name="Caenorhabditis brenneri Sequencing and Analysis Consortium"/>
            <person name="Wilson R.K."/>
        </authorList>
    </citation>
    <scope>NUCLEOTIDE SEQUENCE [LARGE SCALE GENOMIC DNA]</scope>
    <source>
        <strain evidence="5">PB2801</strain>
    </source>
</reference>
<dbReference type="EMBL" id="GL379790">
    <property type="protein sequence ID" value="EGT49447.1"/>
    <property type="molecule type" value="Genomic_DNA"/>
</dbReference>
<feature type="domain" description="Tc1-like transposase DDE" evidence="2">
    <location>
        <begin position="109"/>
        <end position="259"/>
    </location>
</feature>
<evidence type="ECO:0000313" key="4">
    <source>
        <dbReference type="EMBL" id="EGT49447.1"/>
    </source>
</evidence>
<dbReference type="Proteomes" id="UP000008068">
    <property type="component" value="Unassembled WGS sequence"/>
</dbReference>
<dbReference type="STRING" id="135651.G0MCY3"/>
<feature type="domain" description="Transposable element Tc3 transposase-like DNA-binding HTH" evidence="3">
    <location>
        <begin position="33"/>
        <end position="71"/>
    </location>
</feature>
<dbReference type="PANTHER" id="PTHR23022:SF129">
    <property type="entry name" value="TRANSPOSABLE ELEMENT TC3 TRANSPOSASE"/>
    <property type="match status" value="1"/>
</dbReference>
<dbReference type="InterPro" id="IPR052338">
    <property type="entry name" value="Transposase_5"/>
</dbReference>
<accession>G0MCY3</accession>
<evidence type="ECO:0000259" key="3">
    <source>
        <dbReference type="Pfam" id="PF21517"/>
    </source>
</evidence>
<proteinExistence type="predicted"/>
<dbReference type="InterPro" id="IPR036397">
    <property type="entry name" value="RNaseH_sf"/>
</dbReference>
<dbReference type="InterPro" id="IPR048703">
    <property type="entry name" value="Tnp_Tc3-like_HTH"/>
</dbReference>
<dbReference type="Pfam" id="PF21517">
    <property type="entry name" value="HTH_Tnp_Tc3_2_like"/>
    <property type="match status" value="1"/>
</dbReference>
<sequence length="305" mass="35347">MKGSRKCISNFVKNPKHYEQNLKSGAPPKLTSRDRRLIIREASNSIKSCNDIKKDLGLNVSKQTVWRVIDKDPNIVRGVLKPAPRLTDDHKRCRLDFARNNMNTNWEKVVFSDEKKFNADGPDGYKYYWHDLRKDKLLFSKRNFGGGSLMVWGGFSAAGMLDLAFTTSRMNSIEYQDVLNRHFLPFHRRFRRRRFILQQDNASIHTSGSTSDWLKAKKVKTLPWPACSPDLNPIENIWGALVRRVYAQGKQYATVDQLKTGILNEWNFMKQEFENNTSQYIPNLINSMPNRIFDVITHNGGATKY</sequence>
<dbReference type="Pfam" id="PF13358">
    <property type="entry name" value="DDE_3"/>
    <property type="match status" value="1"/>
</dbReference>
<dbReference type="Gene3D" id="3.30.420.10">
    <property type="entry name" value="Ribonuclease H-like superfamily/Ribonuclease H"/>
    <property type="match status" value="1"/>
</dbReference>
<dbReference type="PANTHER" id="PTHR23022">
    <property type="entry name" value="TRANSPOSABLE ELEMENT-RELATED"/>
    <property type="match status" value="1"/>
</dbReference>
<dbReference type="HOGENOM" id="CLU_033666_0_2_1"/>
<dbReference type="OMA" id="TIGRTHT"/>
<dbReference type="eggNOG" id="ENOG502RZ9M">
    <property type="taxonomic scope" value="Eukaryota"/>
</dbReference>
<organism evidence="5">
    <name type="scientific">Caenorhabditis brenneri</name>
    <name type="common">Nematode worm</name>
    <dbReference type="NCBI Taxonomy" id="135651"/>
    <lineage>
        <taxon>Eukaryota</taxon>
        <taxon>Metazoa</taxon>
        <taxon>Ecdysozoa</taxon>
        <taxon>Nematoda</taxon>
        <taxon>Chromadorea</taxon>
        <taxon>Rhabditida</taxon>
        <taxon>Rhabditina</taxon>
        <taxon>Rhabditomorpha</taxon>
        <taxon>Rhabditoidea</taxon>
        <taxon>Rhabditidae</taxon>
        <taxon>Peloderinae</taxon>
        <taxon>Caenorhabditis</taxon>
    </lineage>
</organism>